<evidence type="ECO:0000256" key="1">
    <source>
        <dbReference type="SAM" id="MobiDB-lite"/>
    </source>
</evidence>
<evidence type="ECO:0000313" key="3">
    <source>
        <dbReference type="Proteomes" id="UP000036367"/>
    </source>
</evidence>
<feature type="region of interest" description="Disordered" evidence="1">
    <location>
        <begin position="1"/>
        <end position="88"/>
    </location>
</feature>
<evidence type="ECO:0000313" key="2">
    <source>
        <dbReference type="EMBL" id="KLU07023.1"/>
    </source>
</evidence>
<sequence>MRQLEHPAVSHPQVTSKPQLGSLAKNGSTPHTGSAPQTGSTVDEHLVSQPQDTPIRARRAGNASGASQPQAGSNPQAGSPHPQDWADA</sequence>
<accession>A0A0J1BKS2</accession>
<feature type="compositionally biased region" description="Polar residues" evidence="1">
    <location>
        <begin position="68"/>
        <end position="77"/>
    </location>
</feature>
<dbReference type="Proteomes" id="UP000036367">
    <property type="component" value="Unassembled WGS sequence"/>
</dbReference>
<reference evidence="2" key="1">
    <citation type="submission" date="2015-05" db="EMBL/GenBank/DDBJ databases">
        <title>Permanent draft genome of Rhodopirellula islandicus K833.</title>
        <authorList>
            <person name="Kizina J."/>
            <person name="Richter M."/>
            <person name="Glockner F.O."/>
            <person name="Harder J."/>
        </authorList>
    </citation>
    <scope>NUCLEOTIDE SEQUENCE [LARGE SCALE GENOMIC DNA]</scope>
    <source>
        <strain evidence="2">K833</strain>
    </source>
</reference>
<gene>
    <name evidence="2" type="ORF">RISK_000824</name>
</gene>
<name>A0A0J1BKS2_RHOIS</name>
<comment type="caution">
    <text evidence="2">The sequence shown here is derived from an EMBL/GenBank/DDBJ whole genome shotgun (WGS) entry which is preliminary data.</text>
</comment>
<proteinExistence type="predicted"/>
<dbReference type="EMBL" id="LECT01000007">
    <property type="protein sequence ID" value="KLU07023.1"/>
    <property type="molecule type" value="Genomic_DNA"/>
</dbReference>
<dbReference type="STRING" id="595434.RISK_000824"/>
<keyword evidence="3" id="KW-1185">Reference proteome</keyword>
<protein>
    <submittedName>
        <fullName evidence="2">Uncharacterized protein</fullName>
    </submittedName>
</protein>
<dbReference type="AlphaFoldDB" id="A0A0J1BKS2"/>
<organism evidence="2 3">
    <name type="scientific">Rhodopirellula islandica</name>
    <dbReference type="NCBI Taxonomy" id="595434"/>
    <lineage>
        <taxon>Bacteria</taxon>
        <taxon>Pseudomonadati</taxon>
        <taxon>Planctomycetota</taxon>
        <taxon>Planctomycetia</taxon>
        <taxon>Pirellulales</taxon>
        <taxon>Pirellulaceae</taxon>
        <taxon>Rhodopirellula</taxon>
    </lineage>
</organism>
<feature type="compositionally biased region" description="Polar residues" evidence="1">
    <location>
        <begin position="12"/>
        <end position="41"/>
    </location>
</feature>